<dbReference type="InterPro" id="IPR018376">
    <property type="entry name" value="Enoyl-CoA_hyd/isom_CS"/>
</dbReference>
<dbReference type="Gene3D" id="3.90.226.10">
    <property type="entry name" value="2-enoyl-CoA Hydratase, Chain A, domain 1"/>
    <property type="match status" value="1"/>
</dbReference>
<protein>
    <submittedName>
        <fullName evidence="3">Enoyl-CoA hydratase</fullName>
    </submittedName>
</protein>
<dbReference type="RefSeq" id="WP_065726461.1">
    <property type="nucleotide sequence ID" value="NZ_CP016428.1"/>
</dbReference>
<evidence type="ECO:0000256" key="1">
    <source>
        <dbReference type="ARBA" id="ARBA00005254"/>
    </source>
</evidence>
<dbReference type="FunFam" id="3.90.226.10:FF:000066">
    <property type="entry name" value="Enoyl-CoA hydratase"/>
    <property type="match status" value="1"/>
</dbReference>
<dbReference type="Proteomes" id="UP000092839">
    <property type="component" value="Chromosome"/>
</dbReference>
<dbReference type="GO" id="GO:0003824">
    <property type="term" value="F:catalytic activity"/>
    <property type="evidence" value="ECO:0007669"/>
    <property type="project" value="InterPro"/>
</dbReference>
<dbReference type="InterPro" id="IPR001753">
    <property type="entry name" value="Enoyl-CoA_hydra/iso"/>
</dbReference>
<dbReference type="GO" id="GO:0008300">
    <property type="term" value="P:isoprenoid catabolic process"/>
    <property type="evidence" value="ECO:0007669"/>
    <property type="project" value="TreeGrafter"/>
</dbReference>
<gene>
    <name evidence="3" type="ORF">LMTR13_01990</name>
</gene>
<sequence>MSANPVLWSLDERGVATVTLNRPEVNNAYDAGLIGGVLAAMDDLGKKQNLRLVVLKGNGKHFQAGADLKWINGVRPKSAEENEAVSRATFEAVQRLNTLPIPTVALVQGGCFGGGTGVISACDVVIAADNALFSITEVRWGLTAAIIIPQLCDAIGVRQVRRYALTGERFGAEEARRIGLVHEVVPLAELESAGDKAVEQLLANGPEALTETKRLAMENSFGGMSVDDEAYTRLVKMHSARRQTAEASEGLASFAEKRAANWGAG</sequence>
<dbReference type="Pfam" id="PF00378">
    <property type="entry name" value="ECH_1"/>
    <property type="match status" value="1"/>
</dbReference>
<dbReference type="InterPro" id="IPR029045">
    <property type="entry name" value="ClpP/crotonase-like_dom_sf"/>
</dbReference>
<reference evidence="3 4" key="1">
    <citation type="submission" date="2016-07" db="EMBL/GenBank/DDBJ databases">
        <title>Complete genome sequence of Bradyrhizobium icense LMTR 13T, a potential inoculant strain isolated from lima bean (Phaseolus lunatus) in Peru.</title>
        <authorList>
            <person name="Ormeno-Orrillo E."/>
            <person name="Duran D."/>
            <person name="Rogel M.A."/>
            <person name="Rey L."/>
            <person name="Imperial J."/>
            <person name="Ruiz-Argueso T."/>
            <person name="Martinez-Romero E."/>
        </authorList>
    </citation>
    <scope>NUCLEOTIDE SEQUENCE [LARGE SCALE GENOMIC DNA]</scope>
    <source>
        <strain evidence="3 4">LMTR 13</strain>
    </source>
</reference>
<dbReference type="KEGG" id="bic:LMTR13_01990"/>
<accession>A0A1B1U8Q5</accession>
<dbReference type="InterPro" id="IPR051683">
    <property type="entry name" value="Enoyl-CoA_Hydratase/Isomerase"/>
</dbReference>
<evidence type="ECO:0000313" key="4">
    <source>
        <dbReference type="Proteomes" id="UP000092839"/>
    </source>
</evidence>
<comment type="similarity">
    <text evidence="1 2">Belongs to the enoyl-CoA hydratase/isomerase family.</text>
</comment>
<name>A0A1B1U8Q5_9BRAD</name>
<dbReference type="SUPFAM" id="SSF52096">
    <property type="entry name" value="ClpP/crotonase"/>
    <property type="match status" value="1"/>
</dbReference>
<dbReference type="OrthoDB" id="9795613at2"/>
<organism evidence="3 4">
    <name type="scientific">Bradyrhizobium icense</name>
    <dbReference type="NCBI Taxonomy" id="1274631"/>
    <lineage>
        <taxon>Bacteria</taxon>
        <taxon>Pseudomonadati</taxon>
        <taxon>Pseudomonadota</taxon>
        <taxon>Alphaproteobacteria</taxon>
        <taxon>Hyphomicrobiales</taxon>
        <taxon>Nitrobacteraceae</taxon>
        <taxon>Bradyrhizobium</taxon>
    </lineage>
</organism>
<dbReference type="PROSITE" id="PS00166">
    <property type="entry name" value="ENOYL_COA_HYDRATASE"/>
    <property type="match status" value="1"/>
</dbReference>
<evidence type="ECO:0000313" key="3">
    <source>
        <dbReference type="EMBL" id="ANV99144.1"/>
    </source>
</evidence>
<proteinExistence type="inferred from homology"/>
<evidence type="ECO:0000256" key="2">
    <source>
        <dbReference type="RuleBase" id="RU003707"/>
    </source>
</evidence>
<dbReference type="STRING" id="1274631.LMTR13_01990"/>
<dbReference type="AlphaFoldDB" id="A0A1B1U8Q5"/>
<keyword evidence="4" id="KW-1185">Reference proteome</keyword>
<dbReference type="CDD" id="cd06558">
    <property type="entry name" value="crotonase-like"/>
    <property type="match status" value="1"/>
</dbReference>
<dbReference type="EMBL" id="CP016428">
    <property type="protein sequence ID" value="ANV99144.1"/>
    <property type="molecule type" value="Genomic_DNA"/>
</dbReference>
<dbReference type="PANTHER" id="PTHR42964">
    <property type="entry name" value="ENOYL-COA HYDRATASE"/>
    <property type="match status" value="1"/>
</dbReference>
<dbReference type="PANTHER" id="PTHR42964:SF1">
    <property type="entry name" value="POLYKETIDE BIOSYNTHESIS ENOYL-COA HYDRATASE PKSH-RELATED"/>
    <property type="match status" value="1"/>
</dbReference>